<dbReference type="AlphaFoldDB" id="A0A1G9DMU8"/>
<dbReference type="InterPro" id="IPR039643">
    <property type="entry name" value="DhaM"/>
</dbReference>
<evidence type="ECO:0000259" key="9">
    <source>
        <dbReference type="PROSITE" id="PS51096"/>
    </source>
</evidence>
<evidence type="ECO:0000256" key="7">
    <source>
        <dbReference type="ARBA" id="ARBA00046577"/>
    </source>
</evidence>
<dbReference type="SUPFAM" id="SSF53062">
    <property type="entry name" value="PTS system fructose IIA component-like"/>
    <property type="match status" value="1"/>
</dbReference>
<dbReference type="SUPFAM" id="SSF55594">
    <property type="entry name" value="HPr-like"/>
    <property type="match status" value="1"/>
</dbReference>
<dbReference type="PANTHER" id="PTHR38594">
    <property type="entry name" value="PEP-DEPENDENT DIHYDROXYACETONE KINASE, PHOSPHORYL DONOR SUBUNIT DHAM"/>
    <property type="match status" value="1"/>
</dbReference>
<dbReference type="Gene3D" id="3.40.50.510">
    <property type="entry name" value="Phosphotransferase system, mannose-type IIA component"/>
    <property type="match status" value="1"/>
</dbReference>
<evidence type="ECO:0000313" key="12">
    <source>
        <dbReference type="Proteomes" id="UP000199213"/>
    </source>
</evidence>
<evidence type="ECO:0000256" key="1">
    <source>
        <dbReference type="ARBA" id="ARBA00001113"/>
    </source>
</evidence>
<evidence type="ECO:0000256" key="8">
    <source>
        <dbReference type="SAM" id="MobiDB-lite"/>
    </source>
</evidence>
<evidence type="ECO:0000256" key="3">
    <source>
        <dbReference type="ARBA" id="ARBA00003681"/>
    </source>
</evidence>
<dbReference type="InterPro" id="IPR036662">
    <property type="entry name" value="PTS_EIIA_man-typ_sf"/>
</dbReference>
<keyword evidence="12" id="KW-1185">Reference proteome</keyword>
<dbReference type="CDD" id="cd00367">
    <property type="entry name" value="PTS-HPr_like"/>
    <property type="match status" value="1"/>
</dbReference>
<evidence type="ECO:0000256" key="5">
    <source>
        <dbReference type="ARBA" id="ARBA00020422"/>
    </source>
</evidence>
<comment type="catalytic activity">
    <reaction evidence="1">
        <text>dihydroxyacetone + phosphoenolpyruvate = dihydroxyacetone phosphate + pyruvate</text>
        <dbReference type="Rhea" id="RHEA:18381"/>
        <dbReference type="ChEBI" id="CHEBI:15361"/>
        <dbReference type="ChEBI" id="CHEBI:16016"/>
        <dbReference type="ChEBI" id="CHEBI:57642"/>
        <dbReference type="ChEBI" id="CHEBI:58702"/>
        <dbReference type="EC" id="2.7.1.121"/>
    </reaction>
</comment>
<sequence length="239" mass="23737">MPVGLVIVSHSDALARGVVELLGQLAPDVRAEPAGGMAPGGLGTDFEATSAALAEADSGAGVVLLYDLGSARMTAELAVESLADPDAAAVAEAPLVEGAVAAAASAQGGEALKTVVDAAERAAGGIVESPEQATTAAEDTDSGTESPTTTSPRVEQELVLRNEVGLHARPAALLARALTGFDAEVTITAGENSADARSVLGVMGLGARQGDRIGLQATGPDAESALRRVTELADSDFEG</sequence>
<dbReference type="Proteomes" id="UP000199213">
    <property type="component" value="Unassembled WGS sequence"/>
</dbReference>
<dbReference type="Pfam" id="PF00381">
    <property type="entry name" value="PTS-HPr"/>
    <property type="match status" value="1"/>
</dbReference>
<feature type="domain" description="HPr" evidence="10">
    <location>
        <begin position="153"/>
        <end position="239"/>
    </location>
</feature>
<dbReference type="NCBIfam" id="TIGR01003">
    <property type="entry name" value="PTS_HPr_family"/>
    <property type="match status" value="1"/>
</dbReference>
<evidence type="ECO:0000313" key="11">
    <source>
        <dbReference type="EMBL" id="SDK65217.1"/>
    </source>
</evidence>
<organism evidence="11 12">
    <name type="scientific">Actinopolyspora mzabensis</name>
    <dbReference type="NCBI Taxonomy" id="995066"/>
    <lineage>
        <taxon>Bacteria</taxon>
        <taxon>Bacillati</taxon>
        <taxon>Actinomycetota</taxon>
        <taxon>Actinomycetes</taxon>
        <taxon>Actinopolysporales</taxon>
        <taxon>Actinopolysporaceae</taxon>
        <taxon>Actinopolyspora</taxon>
    </lineage>
</organism>
<evidence type="ECO:0000256" key="2">
    <source>
        <dbReference type="ARBA" id="ARBA00002788"/>
    </source>
</evidence>
<dbReference type="InterPro" id="IPR035895">
    <property type="entry name" value="HPr-like_sf"/>
</dbReference>
<dbReference type="OrthoDB" id="350754at2"/>
<reference evidence="12" key="1">
    <citation type="submission" date="2016-10" db="EMBL/GenBank/DDBJ databases">
        <authorList>
            <person name="Varghese N."/>
            <person name="Submissions S."/>
        </authorList>
    </citation>
    <scope>NUCLEOTIDE SEQUENCE [LARGE SCALE GENOMIC DNA]</scope>
    <source>
        <strain evidence="12">DSM 45460</strain>
    </source>
</reference>
<dbReference type="NCBIfam" id="TIGR02364">
    <property type="entry name" value="dha_pts"/>
    <property type="match status" value="1"/>
</dbReference>
<dbReference type="PROSITE" id="PS51096">
    <property type="entry name" value="PTS_EIIA_TYPE_4"/>
    <property type="match status" value="1"/>
</dbReference>
<dbReference type="PROSITE" id="PS00369">
    <property type="entry name" value="PTS_HPR_HIS"/>
    <property type="match status" value="1"/>
</dbReference>
<evidence type="ECO:0000259" key="10">
    <source>
        <dbReference type="PROSITE" id="PS51350"/>
    </source>
</evidence>
<evidence type="ECO:0000256" key="6">
    <source>
        <dbReference type="ARBA" id="ARBA00022679"/>
    </source>
</evidence>
<dbReference type="GO" id="GO:0009401">
    <property type="term" value="P:phosphoenolpyruvate-dependent sugar phosphotransferase system"/>
    <property type="evidence" value="ECO:0007669"/>
    <property type="project" value="InterPro"/>
</dbReference>
<dbReference type="GO" id="GO:0019563">
    <property type="term" value="P:glycerol catabolic process"/>
    <property type="evidence" value="ECO:0007669"/>
    <property type="project" value="InterPro"/>
</dbReference>
<dbReference type="EMBL" id="FNFM01000010">
    <property type="protein sequence ID" value="SDK65217.1"/>
    <property type="molecule type" value="Genomic_DNA"/>
</dbReference>
<accession>A0A1G9DMU8</accession>
<comment type="function">
    <text evidence="2">Component of the dihydroxyacetone kinase complex, which is responsible for the phosphoenolpyruvate (PEP)-dependent phosphorylation of dihydroxyacetone. DhaM serves as the phosphoryl donor. Is phosphorylated by phosphoenolpyruvate in an EI- and HPr-dependent reaction, and a phosphorelay system on histidine residues finally leads to phosphoryl transfer to DhaL and dihydroxyacetone.</text>
</comment>
<dbReference type="PRINTS" id="PR00107">
    <property type="entry name" value="PHOSPHOCPHPR"/>
</dbReference>
<protein>
    <recommendedName>
        <fullName evidence="5">Phosphocarrier protein HPr</fullName>
        <ecNumber evidence="4">2.7.1.121</ecNumber>
    </recommendedName>
</protein>
<dbReference type="EC" id="2.7.1.121" evidence="4"/>
<keyword evidence="6" id="KW-0808">Transferase</keyword>
<dbReference type="GO" id="GO:0016020">
    <property type="term" value="C:membrane"/>
    <property type="evidence" value="ECO:0007669"/>
    <property type="project" value="InterPro"/>
</dbReference>
<dbReference type="InterPro" id="IPR004701">
    <property type="entry name" value="PTS_EIIA_man-typ"/>
</dbReference>
<name>A0A1G9DMU8_ACTMZ</name>
<dbReference type="PANTHER" id="PTHR38594:SF1">
    <property type="entry name" value="PEP-DEPENDENT DIHYDROXYACETONE KINASE, PHOSPHORYL DONOR SUBUNIT DHAM"/>
    <property type="match status" value="1"/>
</dbReference>
<feature type="region of interest" description="Disordered" evidence="8">
    <location>
        <begin position="123"/>
        <end position="153"/>
    </location>
</feature>
<dbReference type="GO" id="GO:0047324">
    <property type="term" value="F:phosphoenolpyruvate-glycerone phosphotransferase activity"/>
    <property type="evidence" value="ECO:0007669"/>
    <property type="project" value="UniProtKB-EC"/>
</dbReference>
<dbReference type="InterPro" id="IPR000032">
    <property type="entry name" value="HPr-like"/>
</dbReference>
<feature type="compositionally biased region" description="Polar residues" evidence="8">
    <location>
        <begin position="131"/>
        <end position="153"/>
    </location>
</feature>
<comment type="function">
    <text evidence="3">General (non sugar-specific) component of the phosphoenolpyruvate-dependent sugar phosphotransferase system (sugar PTS). This major carbohydrate active-transport system catalyzes the phosphorylation of incoming sugar substrates concomitantly with their translocation across the cell membrane. The phosphoryl group from phosphoenolpyruvate (PEP) is transferred to the phosphoryl carrier protein HPr by enzyme I. Phospho-HPr then transfers it to the PTS EIIA domain.</text>
</comment>
<feature type="domain" description="PTS EIIA type-4" evidence="9">
    <location>
        <begin position="2"/>
        <end position="126"/>
    </location>
</feature>
<dbReference type="PROSITE" id="PS51350">
    <property type="entry name" value="PTS_HPR_DOM"/>
    <property type="match status" value="1"/>
</dbReference>
<gene>
    <name evidence="11" type="ORF">SAMN04487820_110194</name>
</gene>
<dbReference type="InterPro" id="IPR001020">
    <property type="entry name" value="PTS_HPr_His_P_site"/>
</dbReference>
<proteinExistence type="predicted"/>
<dbReference type="RefSeq" id="WP_092630126.1">
    <property type="nucleotide sequence ID" value="NZ_FNFM01000010.1"/>
</dbReference>
<evidence type="ECO:0000256" key="4">
    <source>
        <dbReference type="ARBA" id="ARBA00012095"/>
    </source>
</evidence>
<dbReference type="Pfam" id="PF03610">
    <property type="entry name" value="EIIA-man"/>
    <property type="match status" value="1"/>
</dbReference>
<dbReference type="InterPro" id="IPR012844">
    <property type="entry name" value="DhaM_N"/>
</dbReference>
<dbReference type="Gene3D" id="3.30.1340.10">
    <property type="entry name" value="HPr-like"/>
    <property type="match status" value="1"/>
</dbReference>
<comment type="subunit">
    <text evidence="7">Homodimer. The dihydroxyacetone kinase complex is composed of a homodimer of DhaM, a homodimer of DhaK and the subunit DhaL.</text>
</comment>